<comment type="caution">
    <text evidence="1">The sequence shown here is derived from an EMBL/GenBank/DDBJ whole genome shotgun (WGS) entry which is preliminary data.</text>
</comment>
<evidence type="ECO:0000313" key="1">
    <source>
        <dbReference type="EMBL" id="MCM1988826.1"/>
    </source>
</evidence>
<sequence>MLLDEKIRKEITPKRVYSTLKFIAQGRFTEKNIMNIIQPPGLCNGKQDEIKKVLKYIQDTRLVVVNQEIFELNFDKKHLRSGNEFRKYFASRVFEGNDSNLFFDFTSWYLYKGNELLVYSTMDDVISNQNKFKELNKEFGLAWRFWATFIGIGYMHESQFIPNPYLRIKDAIECDVNIKRGKEIRVSDFINWCLMKCPELKENINGHNISFTMSFALRTLHDMGVIKLSLTQDATEVWDLYRMELHDIPECISEIIIKESE</sequence>
<dbReference type="AlphaFoldDB" id="A0A9J6NWE0"/>
<organism evidence="1 2">
    <name type="scientific">Oceanirhabdus seepicola</name>
    <dbReference type="NCBI Taxonomy" id="2828781"/>
    <lineage>
        <taxon>Bacteria</taxon>
        <taxon>Bacillati</taxon>
        <taxon>Bacillota</taxon>
        <taxon>Clostridia</taxon>
        <taxon>Eubacteriales</taxon>
        <taxon>Clostridiaceae</taxon>
        <taxon>Oceanirhabdus</taxon>
    </lineage>
</organism>
<dbReference type="Proteomes" id="UP001056429">
    <property type="component" value="Unassembled WGS sequence"/>
</dbReference>
<reference evidence="1" key="1">
    <citation type="journal article" date="2021" name="mSystems">
        <title>Bacteria and Archaea Synergistically Convert Glycine Betaine to Biogenic Methane in the Formosa Cold Seep of the South China Sea.</title>
        <authorList>
            <person name="Li L."/>
            <person name="Zhang W."/>
            <person name="Zhang S."/>
            <person name="Song L."/>
            <person name="Sun Q."/>
            <person name="Zhang H."/>
            <person name="Xiang H."/>
            <person name="Dong X."/>
        </authorList>
    </citation>
    <scope>NUCLEOTIDE SEQUENCE</scope>
    <source>
        <strain evidence="1">ZWT</strain>
    </source>
</reference>
<accession>A0A9J6NWE0</accession>
<name>A0A9J6NWE0_9CLOT</name>
<reference evidence="1" key="2">
    <citation type="submission" date="2021-04" db="EMBL/GenBank/DDBJ databases">
        <authorList>
            <person name="Dong X."/>
        </authorList>
    </citation>
    <scope>NUCLEOTIDE SEQUENCE</scope>
    <source>
        <strain evidence="1">ZWT</strain>
    </source>
</reference>
<keyword evidence="2" id="KW-1185">Reference proteome</keyword>
<dbReference type="RefSeq" id="WP_250857694.1">
    <property type="nucleotide sequence ID" value="NZ_JAGSOJ010000001.1"/>
</dbReference>
<dbReference type="EMBL" id="JAGSOJ010000001">
    <property type="protein sequence ID" value="MCM1988826.1"/>
    <property type="molecule type" value="Genomic_DNA"/>
</dbReference>
<gene>
    <name evidence="1" type="ORF">KDK92_03665</name>
</gene>
<protein>
    <submittedName>
        <fullName evidence="1">Uncharacterized protein</fullName>
    </submittedName>
</protein>
<evidence type="ECO:0000313" key="2">
    <source>
        <dbReference type="Proteomes" id="UP001056429"/>
    </source>
</evidence>
<proteinExistence type="predicted"/>